<sequence length="264" mass="29141">MEDVSKSDPLSLKKKVGIYGFTGCAGDQLLIVHTEDEILNLVNSVNLRSFVMVSSNPIEEELDIAFIEGSISTEENREHILNIRKRAKILVAIGNCAVNGGPQAMCTGDGRFKERLNKVYGDTKFLTDPIEAKPVDAFVEVDYYLPGCPISAPQTFALISRLIHGVMPEPYLHPVCHECKFNENRCLLLDKIECLGPLTTGGCGSACPNHGLPCVGCWGPNEDGNFDYYLEFLESFGKTKEEILRLIRGYGGHKILKFIKKGGK</sequence>
<proteinExistence type="predicted"/>
<protein>
    <recommendedName>
        <fullName evidence="2">NADH:ubiquinone oxidoreductase-like 20kDa subunit domain-containing protein</fullName>
    </recommendedName>
</protein>
<dbReference type="InterPro" id="IPR006137">
    <property type="entry name" value="NADH_UbQ_OxRdtase-like_20kDa"/>
</dbReference>
<dbReference type="PANTHER" id="PTHR42845:SF3">
    <property type="entry name" value="CYTOSOLIC NIFE-HYDROGENASE, DELTA SUBUNIT"/>
    <property type="match status" value="1"/>
</dbReference>
<dbReference type="GO" id="GO:0051536">
    <property type="term" value="F:iron-sulfur cluster binding"/>
    <property type="evidence" value="ECO:0007669"/>
    <property type="project" value="InterPro"/>
</dbReference>
<feature type="domain" description="NADH:ubiquinone oxidoreductase-like 20kDa subunit" evidence="2">
    <location>
        <begin position="24"/>
        <end position="160"/>
    </location>
</feature>
<dbReference type="Pfam" id="PF01058">
    <property type="entry name" value="Oxidored_q6"/>
    <property type="match status" value="1"/>
</dbReference>
<dbReference type="EMBL" id="LAZR01003830">
    <property type="protein sequence ID" value="KKN14304.1"/>
    <property type="molecule type" value="Genomic_DNA"/>
</dbReference>
<dbReference type="InterPro" id="IPR051349">
    <property type="entry name" value="Hydrogenase_assoc-protein"/>
</dbReference>
<accession>A0A0F9N8R2</accession>
<organism evidence="3">
    <name type="scientific">marine sediment metagenome</name>
    <dbReference type="NCBI Taxonomy" id="412755"/>
    <lineage>
        <taxon>unclassified sequences</taxon>
        <taxon>metagenomes</taxon>
        <taxon>ecological metagenomes</taxon>
    </lineage>
</organism>
<evidence type="ECO:0000256" key="1">
    <source>
        <dbReference type="ARBA" id="ARBA00023002"/>
    </source>
</evidence>
<evidence type="ECO:0000313" key="3">
    <source>
        <dbReference type="EMBL" id="KKN14304.1"/>
    </source>
</evidence>
<dbReference type="PANTHER" id="PTHR42845">
    <property type="entry name" value="COENZYME F420-REDUCING HYDROGENASE, GAMMA SUBUNIT"/>
    <property type="match status" value="1"/>
</dbReference>
<keyword evidence="1" id="KW-0560">Oxidoreductase</keyword>
<dbReference type="Gene3D" id="3.40.50.700">
    <property type="entry name" value="NADH:ubiquinone oxidoreductase-like, 20kDa subunit"/>
    <property type="match status" value="1"/>
</dbReference>
<dbReference type="AlphaFoldDB" id="A0A0F9N8R2"/>
<dbReference type="GO" id="GO:0016491">
    <property type="term" value="F:oxidoreductase activity"/>
    <property type="evidence" value="ECO:0007669"/>
    <property type="project" value="UniProtKB-KW"/>
</dbReference>
<gene>
    <name evidence="3" type="ORF">LCGC14_0997470</name>
</gene>
<reference evidence="3" key="1">
    <citation type="journal article" date="2015" name="Nature">
        <title>Complex archaea that bridge the gap between prokaryotes and eukaryotes.</title>
        <authorList>
            <person name="Spang A."/>
            <person name="Saw J.H."/>
            <person name="Jorgensen S.L."/>
            <person name="Zaremba-Niedzwiedzka K."/>
            <person name="Martijn J."/>
            <person name="Lind A.E."/>
            <person name="van Eijk R."/>
            <person name="Schleper C."/>
            <person name="Guy L."/>
            <person name="Ettema T.J."/>
        </authorList>
    </citation>
    <scope>NUCLEOTIDE SEQUENCE</scope>
</reference>
<comment type="caution">
    <text evidence="3">The sequence shown here is derived from an EMBL/GenBank/DDBJ whole genome shotgun (WGS) entry which is preliminary data.</text>
</comment>
<name>A0A0F9N8R2_9ZZZZ</name>
<dbReference type="InterPro" id="IPR037024">
    <property type="entry name" value="NiFe_Hase_small_N_sf"/>
</dbReference>
<evidence type="ECO:0000259" key="2">
    <source>
        <dbReference type="Pfam" id="PF01058"/>
    </source>
</evidence>
<dbReference type="SUPFAM" id="SSF56770">
    <property type="entry name" value="HydA/Nqo6-like"/>
    <property type="match status" value="1"/>
</dbReference>